<dbReference type="EC" id="3.1.11.2" evidence="8"/>
<dbReference type="InterPro" id="IPR036691">
    <property type="entry name" value="Endo/exonu/phosph_ase_sf"/>
</dbReference>
<dbReference type="PROSITE" id="PS51435">
    <property type="entry name" value="AP_NUCLEASE_F1_4"/>
    <property type="match status" value="1"/>
</dbReference>
<protein>
    <submittedName>
        <fullName evidence="8">Exodeoxyribonuclease</fullName>
        <ecNumber evidence="8">3.1.11.2</ecNumber>
    </submittedName>
</protein>
<dbReference type="NCBIfam" id="TIGR00633">
    <property type="entry name" value="xth"/>
    <property type="match status" value="1"/>
</dbReference>
<evidence type="ECO:0000259" key="7">
    <source>
        <dbReference type="Pfam" id="PF03372"/>
    </source>
</evidence>
<gene>
    <name evidence="8" type="primary">exoA_1</name>
    <name evidence="8" type="ORF">MBCUR_19230</name>
</gene>
<comment type="caution">
    <text evidence="8">The sequence shown here is derived from an EMBL/GenBank/DDBJ whole genome shotgun (WGS) entry which is preliminary data.</text>
</comment>
<evidence type="ECO:0000256" key="1">
    <source>
        <dbReference type="ARBA" id="ARBA00007092"/>
    </source>
</evidence>
<dbReference type="GO" id="GO:0008081">
    <property type="term" value="F:phosphoric diester hydrolase activity"/>
    <property type="evidence" value="ECO:0007669"/>
    <property type="project" value="TreeGrafter"/>
</dbReference>
<dbReference type="GO" id="GO:0046872">
    <property type="term" value="F:metal ion binding"/>
    <property type="evidence" value="ECO:0007669"/>
    <property type="project" value="UniProtKB-KW"/>
</dbReference>
<feature type="site" description="Important for catalytic activity" evidence="6">
    <location>
        <position position="214"/>
    </location>
</feature>
<dbReference type="Gene3D" id="3.60.10.10">
    <property type="entry name" value="Endonuclease/exonuclease/phosphatase"/>
    <property type="match status" value="1"/>
</dbReference>
<feature type="site" description="Interaction with DNA substrate" evidence="6">
    <location>
        <position position="239"/>
    </location>
</feature>
<proteinExistence type="inferred from homology"/>
<sequence>MSKVKILSWNLNGIRTRFKNKQLEPVFSENADIMLFQETKANYSQLDNKLKTIENYNSYFSKDLDSSNGGVSAYSKDSAKIAKKFLKNPNDEIKGRILNLNYNDFNLLNVDLPSAAKDLKLRERILKELIDYLKSTNIKKTIIAGDFSIAHSEKDIEKNELENSKSFKKEAELLDELLAIGFEDSFRLSNADSEEYSYFKSPKAKEDGIGSRVDYFFVSNDIKDNIKSSKILNIEGSKHLPIELEIEL</sequence>
<evidence type="ECO:0000256" key="6">
    <source>
        <dbReference type="PIRSR" id="PIRSR604808-3"/>
    </source>
</evidence>
<dbReference type="InterPro" id="IPR004808">
    <property type="entry name" value="AP_endonuc_1"/>
</dbReference>
<dbReference type="EMBL" id="LWMV01000224">
    <property type="protein sequence ID" value="KZX10097.1"/>
    <property type="molecule type" value="Genomic_DNA"/>
</dbReference>
<evidence type="ECO:0000256" key="4">
    <source>
        <dbReference type="ARBA" id="ARBA00022842"/>
    </source>
</evidence>
<evidence type="ECO:0000313" key="9">
    <source>
        <dbReference type="Proteomes" id="UP000077245"/>
    </source>
</evidence>
<feature type="domain" description="Endonuclease/exonuclease/phosphatase" evidence="7">
    <location>
        <begin position="7"/>
        <end position="222"/>
    </location>
</feature>
<evidence type="ECO:0000256" key="2">
    <source>
        <dbReference type="ARBA" id="ARBA00022723"/>
    </source>
</evidence>
<evidence type="ECO:0000256" key="3">
    <source>
        <dbReference type="ARBA" id="ARBA00022801"/>
    </source>
</evidence>
<dbReference type="PATRIC" id="fig|49547.3.peg.2031"/>
<feature type="binding site" evidence="5">
    <location>
        <position position="239"/>
    </location>
    <ligand>
        <name>Mg(2+)</name>
        <dbReference type="ChEBI" id="CHEBI:18420"/>
        <label>1</label>
    </ligand>
</feature>
<keyword evidence="2 5" id="KW-0479">Metal-binding</keyword>
<dbReference type="OrthoDB" id="146626at2157"/>
<comment type="cofactor">
    <cofactor evidence="5">
        <name>Mg(2+)</name>
        <dbReference type="ChEBI" id="CHEBI:18420"/>
    </cofactor>
    <cofactor evidence="5">
        <name>Mn(2+)</name>
        <dbReference type="ChEBI" id="CHEBI:29035"/>
    </cofactor>
    <text evidence="5">Probably binds two magnesium or manganese ions per subunit.</text>
</comment>
<dbReference type="AlphaFoldDB" id="A0A166BZM1"/>
<keyword evidence="4 5" id="KW-0460">Magnesium</keyword>
<comment type="similarity">
    <text evidence="1">Belongs to the DNA repair enzymes AP/ExoA family.</text>
</comment>
<keyword evidence="5" id="KW-0464">Manganese</keyword>
<dbReference type="InterPro" id="IPR005135">
    <property type="entry name" value="Endo/exonuclease/phosphatase"/>
</dbReference>
<evidence type="ECO:0000313" key="8">
    <source>
        <dbReference type="EMBL" id="KZX10097.1"/>
    </source>
</evidence>
<organism evidence="8 9">
    <name type="scientific">Methanobrevibacter curvatus</name>
    <dbReference type="NCBI Taxonomy" id="49547"/>
    <lineage>
        <taxon>Archaea</taxon>
        <taxon>Methanobacteriati</taxon>
        <taxon>Methanobacteriota</taxon>
        <taxon>Methanomada group</taxon>
        <taxon>Methanobacteria</taxon>
        <taxon>Methanobacteriales</taxon>
        <taxon>Methanobacteriaceae</taxon>
        <taxon>Methanobrevibacter</taxon>
    </lineage>
</organism>
<dbReference type="GO" id="GO:0003906">
    <property type="term" value="F:DNA-(apurinic or apyrimidinic site) endonuclease activity"/>
    <property type="evidence" value="ECO:0007669"/>
    <property type="project" value="TreeGrafter"/>
</dbReference>
<feature type="binding site" evidence="5">
    <location>
        <position position="10"/>
    </location>
    <ligand>
        <name>Mg(2+)</name>
        <dbReference type="ChEBI" id="CHEBI:18420"/>
        <label>1</label>
    </ligand>
</feature>
<feature type="binding site" evidence="5">
    <location>
        <position position="38"/>
    </location>
    <ligand>
        <name>Mg(2+)</name>
        <dbReference type="ChEBI" id="CHEBI:18420"/>
        <label>1</label>
    </ligand>
</feature>
<evidence type="ECO:0000256" key="5">
    <source>
        <dbReference type="PIRSR" id="PIRSR604808-2"/>
    </source>
</evidence>
<dbReference type="STRING" id="49547.MBCUR_19230"/>
<dbReference type="RefSeq" id="WP_067092718.1">
    <property type="nucleotide sequence ID" value="NZ_LWMV01000224.1"/>
</dbReference>
<keyword evidence="3 8" id="KW-0378">Hydrolase</keyword>
<reference evidence="8 9" key="1">
    <citation type="submission" date="2016-04" db="EMBL/GenBank/DDBJ databases">
        <title>Genome sequence of Methanobrevibacter curvatus DSM 11111.</title>
        <authorList>
            <person name="Poehlein A."/>
            <person name="Seedorf H."/>
            <person name="Daniel R."/>
        </authorList>
    </citation>
    <scope>NUCLEOTIDE SEQUENCE [LARGE SCALE GENOMIC DNA]</scope>
    <source>
        <strain evidence="8 9">DSM 11111</strain>
    </source>
</reference>
<dbReference type="SUPFAM" id="SSF56219">
    <property type="entry name" value="DNase I-like"/>
    <property type="match status" value="1"/>
</dbReference>
<dbReference type="GO" id="GO:0006284">
    <property type="term" value="P:base-excision repair"/>
    <property type="evidence" value="ECO:0007669"/>
    <property type="project" value="TreeGrafter"/>
</dbReference>
<dbReference type="GO" id="GO:0008311">
    <property type="term" value="F:double-stranded DNA 3'-5' DNA exonuclease activity"/>
    <property type="evidence" value="ECO:0007669"/>
    <property type="project" value="UniProtKB-EC"/>
</dbReference>
<feature type="binding site" evidence="5">
    <location>
        <position position="146"/>
    </location>
    <ligand>
        <name>Mg(2+)</name>
        <dbReference type="ChEBI" id="CHEBI:18420"/>
        <label>1</label>
    </ligand>
</feature>
<dbReference type="PANTHER" id="PTHR22748">
    <property type="entry name" value="AP ENDONUCLEASE"/>
    <property type="match status" value="1"/>
</dbReference>
<name>A0A166BZM1_9EURY</name>
<accession>A0A166BZM1</accession>
<dbReference type="Pfam" id="PF03372">
    <property type="entry name" value="Exo_endo_phos"/>
    <property type="match status" value="1"/>
</dbReference>
<dbReference type="Proteomes" id="UP000077245">
    <property type="component" value="Unassembled WGS sequence"/>
</dbReference>
<dbReference type="PANTHER" id="PTHR22748:SF6">
    <property type="entry name" value="DNA-(APURINIC OR APYRIMIDINIC SITE) ENDONUCLEASE"/>
    <property type="match status" value="1"/>
</dbReference>
<keyword evidence="9" id="KW-1185">Reference proteome</keyword>